<accession>A0A2N9YCR6</accession>
<feature type="domain" description="N-acetyltransferase" evidence="1">
    <location>
        <begin position="11"/>
        <end position="170"/>
    </location>
</feature>
<dbReference type="Proteomes" id="UP000234271">
    <property type="component" value="Chromosome"/>
</dbReference>
<dbReference type="OrthoDB" id="9801656at2"/>
<protein>
    <submittedName>
        <fullName evidence="2">GNAT family N-acetyltransferase</fullName>
    </submittedName>
</protein>
<dbReference type="PANTHER" id="PTHR43792:SF1">
    <property type="entry name" value="N-ACETYLTRANSFERASE DOMAIN-CONTAINING PROTEIN"/>
    <property type="match status" value="1"/>
</dbReference>
<dbReference type="SUPFAM" id="SSF55729">
    <property type="entry name" value="Acyl-CoA N-acyltransferases (Nat)"/>
    <property type="match status" value="1"/>
</dbReference>
<dbReference type="RefSeq" id="WP_062147342.1">
    <property type="nucleotide sequence ID" value="NZ_CP012373.2"/>
</dbReference>
<dbReference type="GO" id="GO:0016747">
    <property type="term" value="F:acyltransferase activity, transferring groups other than amino-acyl groups"/>
    <property type="evidence" value="ECO:0007669"/>
    <property type="project" value="InterPro"/>
</dbReference>
<dbReference type="InterPro" id="IPR016181">
    <property type="entry name" value="Acyl_CoA_acyltransferase"/>
</dbReference>
<keyword evidence="3" id="KW-1185">Reference proteome</keyword>
<dbReference type="EMBL" id="CP018889">
    <property type="protein sequence ID" value="AUI68247.1"/>
    <property type="molecule type" value="Genomic_DNA"/>
</dbReference>
<dbReference type="Gene3D" id="3.40.630.30">
    <property type="match status" value="1"/>
</dbReference>
<evidence type="ECO:0000313" key="3">
    <source>
        <dbReference type="Proteomes" id="UP000234271"/>
    </source>
</evidence>
<dbReference type="AlphaFoldDB" id="A0A2N9YCR6"/>
<sequence>MLLTHLETHRLRLRPLTLEDVPTLMSFWENPVATRYLSVTEDKQQHCVTWVNRQLVRYENDALGLMALICKTTGAFIGQCGLVWQFVDNLDELEVGYHIQPSYWGQGYATEAAKACQEKAFAENIAPSIISIIHVDNIASQKVATRNGLQREKAISFKGFPVYLYRRQNRYLTTSQ</sequence>
<dbReference type="PROSITE" id="PS51186">
    <property type="entry name" value="GNAT"/>
    <property type="match status" value="1"/>
</dbReference>
<reference evidence="3" key="1">
    <citation type="submission" date="2016-12" db="EMBL/GenBank/DDBJ databases">
        <title>Complete Genome Sequence of Beggiatoa leptomitiformis D-401.</title>
        <authorList>
            <person name="Fomenkov A."/>
            <person name="Vincze T."/>
            <person name="Grabovich M."/>
            <person name="Anton B.P."/>
            <person name="Dubinina G."/>
            <person name="Orlova M."/>
            <person name="Belousova E."/>
            <person name="Roberts R.J."/>
        </authorList>
    </citation>
    <scope>NUCLEOTIDE SEQUENCE [LARGE SCALE GENOMIC DNA]</scope>
    <source>
        <strain evidence="3">D-401</strain>
    </source>
</reference>
<evidence type="ECO:0000313" key="2">
    <source>
        <dbReference type="EMBL" id="AUI68247.1"/>
    </source>
</evidence>
<proteinExistence type="predicted"/>
<dbReference type="InterPro" id="IPR051531">
    <property type="entry name" value="N-acetyltransferase"/>
</dbReference>
<dbReference type="KEGG" id="blep:AL038_00340"/>
<dbReference type="InterPro" id="IPR000182">
    <property type="entry name" value="GNAT_dom"/>
</dbReference>
<name>A0A2N9YCR6_9GAMM</name>
<gene>
    <name evidence="2" type="ORF">BLE401_05720</name>
</gene>
<keyword evidence="2" id="KW-0808">Transferase</keyword>
<dbReference type="STRING" id="288004.AL038_00340"/>
<dbReference type="PANTHER" id="PTHR43792">
    <property type="entry name" value="GNAT FAMILY, PUTATIVE (AFU_ORTHOLOGUE AFUA_3G00765)-RELATED-RELATED"/>
    <property type="match status" value="1"/>
</dbReference>
<evidence type="ECO:0000259" key="1">
    <source>
        <dbReference type="PROSITE" id="PS51186"/>
    </source>
</evidence>
<organism evidence="2 3">
    <name type="scientific">Beggiatoa leptomitoformis</name>
    <dbReference type="NCBI Taxonomy" id="288004"/>
    <lineage>
        <taxon>Bacteria</taxon>
        <taxon>Pseudomonadati</taxon>
        <taxon>Pseudomonadota</taxon>
        <taxon>Gammaproteobacteria</taxon>
        <taxon>Thiotrichales</taxon>
        <taxon>Thiotrichaceae</taxon>
        <taxon>Beggiatoa</taxon>
    </lineage>
</organism>
<dbReference type="Pfam" id="PF13302">
    <property type="entry name" value="Acetyltransf_3"/>
    <property type="match status" value="1"/>
</dbReference>